<dbReference type="NCBIfam" id="TIGR04183">
    <property type="entry name" value="Por_Secre_tail"/>
    <property type="match status" value="1"/>
</dbReference>
<accession>A0ABP8IQN6</accession>
<keyword evidence="4" id="KW-1185">Reference proteome</keyword>
<evidence type="ECO:0000313" key="4">
    <source>
        <dbReference type="Proteomes" id="UP001501153"/>
    </source>
</evidence>
<name>A0ABP8IQN6_9BACT</name>
<dbReference type="SUPFAM" id="SSF49503">
    <property type="entry name" value="Cupredoxins"/>
    <property type="match status" value="1"/>
</dbReference>
<evidence type="ECO:0000313" key="3">
    <source>
        <dbReference type="EMBL" id="GAA4367013.1"/>
    </source>
</evidence>
<proteinExistence type="predicted"/>
<feature type="chain" id="PRO_5045515310" description="Secretion system C-terminal sorting domain-containing protein" evidence="1">
    <location>
        <begin position="23"/>
        <end position="208"/>
    </location>
</feature>
<gene>
    <name evidence="3" type="ORF">GCM10023185_38510</name>
</gene>
<dbReference type="Pfam" id="PF18962">
    <property type="entry name" value="Por_Secre_tail"/>
    <property type="match status" value="1"/>
</dbReference>
<reference evidence="4" key="1">
    <citation type="journal article" date="2019" name="Int. J. Syst. Evol. Microbiol.">
        <title>The Global Catalogue of Microorganisms (GCM) 10K type strain sequencing project: providing services to taxonomists for standard genome sequencing and annotation.</title>
        <authorList>
            <consortium name="The Broad Institute Genomics Platform"/>
            <consortium name="The Broad Institute Genome Sequencing Center for Infectious Disease"/>
            <person name="Wu L."/>
            <person name="Ma J."/>
        </authorList>
    </citation>
    <scope>NUCLEOTIDE SEQUENCE [LARGE SCALE GENOMIC DNA]</scope>
    <source>
        <strain evidence="4">JCM 17923</strain>
    </source>
</reference>
<feature type="domain" description="Secretion system C-terminal sorting" evidence="2">
    <location>
        <begin position="127"/>
        <end position="202"/>
    </location>
</feature>
<evidence type="ECO:0000256" key="1">
    <source>
        <dbReference type="SAM" id="SignalP"/>
    </source>
</evidence>
<dbReference type="EMBL" id="BAABGZ010000077">
    <property type="protein sequence ID" value="GAA4367013.1"/>
    <property type="molecule type" value="Genomic_DNA"/>
</dbReference>
<dbReference type="Proteomes" id="UP001501153">
    <property type="component" value="Unassembled WGS sequence"/>
</dbReference>
<dbReference type="RefSeq" id="WP_345237761.1">
    <property type="nucleotide sequence ID" value="NZ_BAABGZ010000077.1"/>
</dbReference>
<dbReference type="InterPro" id="IPR008972">
    <property type="entry name" value="Cupredoxin"/>
</dbReference>
<keyword evidence="1" id="KW-0732">Signal</keyword>
<dbReference type="Gene3D" id="2.60.40.420">
    <property type="entry name" value="Cupredoxins - blue copper proteins"/>
    <property type="match status" value="1"/>
</dbReference>
<dbReference type="InterPro" id="IPR026444">
    <property type="entry name" value="Secre_tail"/>
</dbReference>
<feature type="signal peptide" evidence="1">
    <location>
        <begin position="1"/>
        <end position="22"/>
    </location>
</feature>
<sequence length="208" mass="22226">MRVFTKLFLSASLALSSLLGSAATITVEVGDNFYQGVQSGSSTITMNVNDVLEFVNVGGGSHPTASSLWATFQMNPGSANRVFPANSFTPGTFSFRCTAHSGMTGTLVVRMPSATADASFAAMPLNIFPNPSKGGLVTVKLEQHKAGSDYKLRLSNIIGREIRTVALKPEVAENGLQLDLSDLPSGMYFYSLLLNDKVINSKRLVLQN</sequence>
<organism evidence="3 4">
    <name type="scientific">Hymenobacter saemangeumensis</name>
    <dbReference type="NCBI Taxonomy" id="1084522"/>
    <lineage>
        <taxon>Bacteria</taxon>
        <taxon>Pseudomonadati</taxon>
        <taxon>Bacteroidota</taxon>
        <taxon>Cytophagia</taxon>
        <taxon>Cytophagales</taxon>
        <taxon>Hymenobacteraceae</taxon>
        <taxon>Hymenobacter</taxon>
    </lineage>
</organism>
<protein>
    <recommendedName>
        <fullName evidence="2">Secretion system C-terminal sorting domain-containing protein</fullName>
    </recommendedName>
</protein>
<comment type="caution">
    <text evidence="3">The sequence shown here is derived from an EMBL/GenBank/DDBJ whole genome shotgun (WGS) entry which is preliminary data.</text>
</comment>
<evidence type="ECO:0000259" key="2">
    <source>
        <dbReference type="Pfam" id="PF18962"/>
    </source>
</evidence>